<evidence type="ECO:0000259" key="2">
    <source>
        <dbReference type="Pfam" id="PF18912"/>
    </source>
</evidence>
<dbReference type="OrthoDB" id="9779910at2"/>
<organism evidence="3 4">
    <name type="scientific">Eubacterium plexicaudatum ASF492</name>
    <dbReference type="NCBI Taxonomy" id="1235802"/>
    <lineage>
        <taxon>Bacteria</taxon>
        <taxon>Bacillati</taxon>
        <taxon>Bacillota</taxon>
        <taxon>Clostridia</taxon>
        <taxon>Eubacteriales</taxon>
        <taxon>Eubacteriaceae</taxon>
        <taxon>Eubacterium</taxon>
    </lineage>
</organism>
<evidence type="ECO:0000313" key="3">
    <source>
        <dbReference type="EMBL" id="EMZ26100.1"/>
    </source>
</evidence>
<sequence>MIVLLYPNRCPVCDRMLRDTLICPDCFGRLRYVSEPMCYSCGKPVADAQQEYCMDCVRKKHEFRQGHAVFLYEGPMREILYRYKYANRRDYTEFLAMQAARCYGAWAKRLKIDLVVPIPLSAKRLRTRGYNQADLLGKRFAELCGLTYCNKILVRVRNTVPQKELSVQERKNNLKNAFKMNKNVVNLKRILLIDDIYTTGSTIDAAALVLKQAGIEDIFYLCIGIGQGQQCSYIK</sequence>
<dbReference type="Gene3D" id="3.40.50.2020">
    <property type="match status" value="1"/>
</dbReference>
<reference evidence="3 4" key="1">
    <citation type="journal article" date="2014" name="Genome Announc.">
        <title>Draft genome sequences of the altered schaedler flora, a defined bacterial community from gnotobiotic mice.</title>
        <authorList>
            <person name="Wannemuehler M.J."/>
            <person name="Overstreet A.M."/>
            <person name="Ward D.V."/>
            <person name="Phillips G.J."/>
        </authorList>
    </citation>
    <scope>NUCLEOTIDE SEQUENCE [LARGE SCALE GENOMIC DNA]</scope>
    <source>
        <strain evidence="3 4">ASF492</strain>
    </source>
</reference>
<dbReference type="InterPro" id="IPR051910">
    <property type="entry name" value="ComF/GntX_DNA_util-trans"/>
</dbReference>
<proteinExistence type="inferred from homology"/>
<keyword evidence="4" id="KW-1185">Reference proteome</keyword>
<dbReference type="AlphaFoldDB" id="N2AIJ7"/>
<feature type="domain" description="Double zinc ribbon" evidence="2">
    <location>
        <begin position="3"/>
        <end position="57"/>
    </location>
</feature>
<dbReference type="eggNOG" id="COG1040">
    <property type="taxonomic scope" value="Bacteria"/>
</dbReference>
<protein>
    <submittedName>
        <fullName evidence="3">ComF family protein</fullName>
    </submittedName>
</protein>
<comment type="similarity">
    <text evidence="1">Belongs to the ComF/GntX family.</text>
</comment>
<dbReference type="HOGENOM" id="CLU_054549_0_0_9"/>
<dbReference type="Pfam" id="PF18912">
    <property type="entry name" value="DZR_2"/>
    <property type="match status" value="1"/>
</dbReference>
<evidence type="ECO:0000313" key="4">
    <source>
        <dbReference type="Proteomes" id="UP000012589"/>
    </source>
</evidence>
<dbReference type="Proteomes" id="UP000012589">
    <property type="component" value="Unassembled WGS sequence"/>
</dbReference>
<dbReference type="STRING" id="1235802.C823_02593"/>
<accession>N2AIJ7</accession>
<dbReference type="InterPro" id="IPR044005">
    <property type="entry name" value="DZR_2"/>
</dbReference>
<comment type="caution">
    <text evidence="3">The sequence shown here is derived from an EMBL/GenBank/DDBJ whole genome shotgun (WGS) entry which is preliminary data.</text>
</comment>
<evidence type="ECO:0000256" key="1">
    <source>
        <dbReference type="ARBA" id="ARBA00008007"/>
    </source>
</evidence>
<dbReference type="InterPro" id="IPR029057">
    <property type="entry name" value="PRTase-like"/>
</dbReference>
<dbReference type="PANTHER" id="PTHR47505">
    <property type="entry name" value="DNA UTILIZATION PROTEIN YHGH"/>
    <property type="match status" value="1"/>
</dbReference>
<dbReference type="EMBL" id="AQFT01000085">
    <property type="protein sequence ID" value="EMZ26100.1"/>
    <property type="molecule type" value="Genomic_DNA"/>
</dbReference>
<gene>
    <name evidence="3" type="ORF">C823_02593</name>
</gene>
<name>N2AIJ7_9FIRM</name>
<dbReference type="InterPro" id="IPR000836">
    <property type="entry name" value="PRTase_dom"/>
</dbReference>
<dbReference type="SUPFAM" id="SSF53271">
    <property type="entry name" value="PRTase-like"/>
    <property type="match status" value="1"/>
</dbReference>
<dbReference type="CDD" id="cd06223">
    <property type="entry name" value="PRTases_typeI"/>
    <property type="match status" value="1"/>
</dbReference>
<dbReference type="PANTHER" id="PTHR47505:SF1">
    <property type="entry name" value="DNA UTILIZATION PROTEIN YHGH"/>
    <property type="match status" value="1"/>
</dbReference>
<dbReference type="PATRIC" id="fig|1235802.3.peg.2743"/>